<gene>
    <name evidence="2" type="ORF">ABI908_24295</name>
</gene>
<dbReference type="EMBL" id="JBDXMI010000019">
    <property type="protein sequence ID" value="MEO9387220.1"/>
    <property type="molecule type" value="Genomic_DNA"/>
</dbReference>
<sequence>MNSNKIFALIEKIASVSGKKEKESLLKGGVEADDGTLARVLERAYNPLYSYGVRSLPARAAANPDGAVFDSLTFAVIDNLRERILSGNAAIAALQTEFDRLSADSAELLRRVVLKDMRAGFSDSTMNKVRKGWVPEFPYMRCSLPKHVKLHEWDWVNGVLSQEKADGMFFNIDMPVGEGVQFKTRQGTPAPEGCFPEVERQLGTYFTPGFQRHGEMLVERHGQILPREEGNGILNSVLQGGAFGPGERPLLKLWDEVPLACIVPKGRSEKPYSARLAGLITCLTRLKAELGDAPPAIELIETKMVFSIQEAYAHYAALLAQGKEGTIIKKRSAA</sequence>
<keyword evidence="1" id="KW-0175">Coiled coil</keyword>
<dbReference type="SUPFAM" id="SSF56091">
    <property type="entry name" value="DNA ligase/mRNA capping enzyme, catalytic domain"/>
    <property type="match status" value="1"/>
</dbReference>
<comment type="caution">
    <text evidence="2">The sequence shown here is derived from an EMBL/GenBank/DDBJ whole genome shotgun (WGS) entry which is preliminary data.</text>
</comment>
<dbReference type="RefSeq" id="WP_347937957.1">
    <property type="nucleotide sequence ID" value="NZ_JBDXMI010000019.1"/>
</dbReference>
<proteinExistence type="predicted"/>
<dbReference type="Gene3D" id="3.30.470.30">
    <property type="entry name" value="DNA ligase/mRNA capping enzyme"/>
    <property type="match status" value="1"/>
</dbReference>
<evidence type="ECO:0000313" key="3">
    <source>
        <dbReference type="Proteomes" id="UP001462502"/>
    </source>
</evidence>
<dbReference type="Proteomes" id="UP001462502">
    <property type="component" value="Unassembled WGS sequence"/>
</dbReference>
<evidence type="ECO:0000313" key="2">
    <source>
        <dbReference type="EMBL" id="MEO9387220.1"/>
    </source>
</evidence>
<name>A0ABV0J317_9NEIS</name>
<organism evidence="2 3">
    <name type="scientific">Chromobacterium phragmitis</name>
    <dbReference type="NCBI Taxonomy" id="2202141"/>
    <lineage>
        <taxon>Bacteria</taxon>
        <taxon>Pseudomonadati</taxon>
        <taxon>Pseudomonadota</taxon>
        <taxon>Betaproteobacteria</taxon>
        <taxon>Neisseriales</taxon>
        <taxon>Chromobacteriaceae</taxon>
        <taxon>Chromobacterium</taxon>
    </lineage>
</organism>
<reference evidence="2 3" key="1">
    <citation type="submission" date="2024-05" db="EMBL/GenBank/DDBJ databases">
        <authorList>
            <person name="De Oliveira J.P."/>
            <person name="Noriler S.A."/>
            <person name="De Oliveira A.G."/>
            <person name="Sipoli D.S."/>
        </authorList>
    </citation>
    <scope>NUCLEOTIDE SEQUENCE [LARGE SCALE GENOMIC DNA]</scope>
    <source>
        <strain evidence="2 3">LABIM192</strain>
    </source>
</reference>
<feature type="coiled-coil region" evidence="1">
    <location>
        <begin position="77"/>
        <end position="111"/>
    </location>
</feature>
<evidence type="ECO:0000256" key="1">
    <source>
        <dbReference type="SAM" id="Coils"/>
    </source>
</evidence>
<accession>A0ABV0J317</accession>
<keyword evidence="3" id="KW-1185">Reference proteome</keyword>
<protein>
    <submittedName>
        <fullName evidence="2">Uncharacterized protein</fullName>
    </submittedName>
</protein>